<gene>
    <name evidence="1" type="ORF">HUK81_12595</name>
</gene>
<reference evidence="1 2" key="1">
    <citation type="submission" date="2020-06" db="EMBL/GenBank/DDBJ databases">
        <title>Description of novel acetic acid bacteria.</title>
        <authorList>
            <person name="Sombolestani A."/>
        </authorList>
    </citation>
    <scope>NUCLEOTIDE SEQUENCE [LARGE SCALE GENOMIC DNA]</scope>
    <source>
        <strain evidence="1 2">LMG 25</strain>
    </source>
</reference>
<organism evidence="1 2">
    <name type="scientific">Komagataeibacter swingsii</name>
    <dbReference type="NCBI Taxonomy" id="215220"/>
    <lineage>
        <taxon>Bacteria</taxon>
        <taxon>Pseudomonadati</taxon>
        <taxon>Pseudomonadota</taxon>
        <taxon>Alphaproteobacteria</taxon>
        <taxon>Acetobacterales</taxon>
        <taxon>Acetobacteraceae</taxon>
        <taxon>Komagataeibacter</taxon>
    </lineage>
</organism>
<accession>A0A850NZD8</accession>
<dbReference type="RefSeq" id="WP_176643587.1">
    <property type="nucleotide sequence ID" value="NZ_JABXXS010000030.1"/>
</dbReference>
<dbReference type="EMBL" id="JABXXS010000030">
    <property type="protein sequence ID" value="NVN37767.1"/>
    <property type="molecule type" value="Genomic_DNA"/>
</dbReference>
<protein>
    <submittedName>
        <fullName evidence="1">Uncharacterized protein</fullName>
    </submittedName>
</protein>
<dbReference type="AlphaFoldDB" id="A0A850NZD8"/>
<name>A0A850NZD8_9PROT</name>
<sequence length="353" mass="39552">MKHEHIFLPMPKHLLHGNIWVEREFGPCLVQYANSLYRCPGEAGMNTCPHHDAGMVRGPYALDLNNYRVPDAQRKADHGMFDRYFGIARVNMDVSPIDMLGASCLVVMSAFISIKQAEWLYNTDQSRGIVDGMFTVLKWVLSYHDRDMERSGPDMFPRSNAALSRSAVGADRNNMSAPLILNRWKVGHQIFFILIQGILLCCRNIASEPDQEKVDTLARDLACVLAASRCAMEFAGDMLPADYISVVRPHMSQTSPSFSGLFLEDHAVMLIEFKKINQRIGADGRSSLVSIISELYEAHASVCEHVMGKNKQSLMSARHKGETLSAAHDLRNKWLNRAASRFDPPGKHASCPF</sequence>
<comment type="caution">
    <text evidence="1">The sequence shown here is derived from an EMBL/GenBank/DDBJ whole genome shotgun (WGS) entry which is preliminary data.</text>
</comment>
<evidence type="ECO:0000313" key="2">
    <source>
        <dbReference type="Proteomes" id="UP000522590"/>
    </source>
</evidence>
<proteinExistence type="predicted"/>
<dbReference type="Proteomes" id="UP000522590">
    <property type="component" value="Unassembled WGS sequence"/>
</dbReference>
<evidence type="ECO:0000313" key="1">
    <source>
        <dbReference type="EMBL" id="NVN37767.1"/>
    </source>
</evidence>